<reference evidence="6" key="1">
    <citation type="journal article" date="2020" name="Nat. Commun.">
        <title>Genome sequence of the cluster root forming white lupin.</title>
        <authorList>
            <person name="Hufnagel B."/>
            <person name="Marques A."/>
            <person name="Soriano A."/>
            <person name="Marques L."/>
            <person name="Divol F."/>
            <person name="Doumas P."/>
            <person name="Sallet E."/>
            <person name="Mancinotti D."/>
            <person name="Carrere S."/>
            <person name="Marande W."/>
            <person name="Arribat S."/>
            <person name="Keller J."/>
            <person name="Huneau C."/>
            <person name="Blein T."/>
            <person name="Aime D."/>
            <person name="Laguerre M."/>
            <person name="Taylor J."/>
            <person name="Schubert V."/>
            <person name="Nelson M."/>
            <person name="Geu-Flores F."/>
            <person name="Crespi M."/>
            <person name="Gallardo-Guerrero K."/>
            <person name="Delaux P.-M."/>
            <person name="Salse J."/>
            <person name="Berges H."/>
            <person name="Guyot R."/>
            <person name="Gouzy J."/>
            <person name="Peret B."/>
        </authorList>
    </citation>
    <scope>NUCLEOTIDE SEQUENCE [LARGE SCALE GENOMIC DNA]</scope>
    <source>
        <strain evidence="6">cv. Amiga</strain>
    </source>
</reference>
<keyword evidence="1 3" id="KW-0175">Coiled coil</keyword>
<comment type="similarity">
    <text evidence="2">Belongs to the NET family.</text>
</comment>
<dbReference type="PANTHER" id="PTHR32258:SF3">
    <property type="entry name" value="PROTEIN NETWORKED 4A"/>
    <property type="match status" value="1"/>
</dbReference>
<evidence type="ECO:0000313" key="6">
    <source>
        <dbReference type="Proteomes" id="UP000447434"/>
    </source>
</evidence>
<name>A0A6A4QMD0_LUPAL</name>
<dbReference type="PROSITE" id="PS51774">
    <property type="entry name" value="NAB"/>
    <property type="match status" value="1"/>
</dbReference>
<organism evidence="5 6">
    <name type="scientific">Lupinus albus</name>
    <name type="common">White lupine</name>
    <name type="synonym">Lupinus termis</name>
    <dbReference type="NCBI Taxonomy" id="3870"/>
    <lineage>
        <taxon>Eukaryota</taxon>
        <taxon>Viridiplantae</taxon>
        <taxon>Streptophyta</taxon>
        <taxon>Embryophyta</taxon>
        <taxon>Tracheophyta</taxon>
        <taxon>Spermatophyta</taxon>
        <taxon>Magnoliopsida</taxon>
        <taxon>eudicotyledons</taxon>
        <taxon>Gunneridae</taxon>
        <taxon>Pentapetalae</taxon>
        <taxon>rosids</taxon>
        <taxon>fabids</taxon>
        <taxon>Fabales</taxon>
        <taxon>Fabaceae</taxon>
        <taxon>Papilionoideae</taxon>
        <taxon>50 kb inversion clade</taxon>
        <taxon>genistoids sensu lato</taxon>
        <taxon>core genistoids</taxon>
        <taxon>Genisteae</taxon>
        <taxon>Lupinus</taxon>
    </lineage>
</organism>
<dbReference type="OrthoDB" id="1877257at2759"/>
<feature type="coiled-coil region" evidence="3">
    <location>
        <begin position="409"/>
        <end position="443"/>
    </location>
</feature>
<dbReference type="Proteomes" id="UP000447434">
    <property type="component" value="Chromosome 4"/>
</dbReference>
<evidence type="ECO:0000256" key="2">
    <source>
        <dbReference type="ARBA" id="ARBA00038006"/>
    </source>
</evidence>
<dbReference type="AlphaFoldDB" id="A0A6A4QMD0"/>
<dbReference type="InterPro" id="IPR051861">
    <property type="entry name" value="NET_actin-binding_domain"/>
</dbReference>
<evidence type="ECO:0000313" key="5">
    <source>
        <dbReference type="EMBL" id="KAE9615100.1"/>
    </source>
</evidence>
<evidence type="ECO:0000256" key="1">
    <source>
        <dbReference type="ARBA" id="ARBA00023054"/>
    </source>
</evidence>
<comment type="caution">
    <text evidence="5">The sequence shown here is derived from an EMBL/GenBank/DDBJ whole genome shotgun (WGS) entry which is preliminary data.</text>
</comment>
<sequence length="591" mass="68484">MRRLESRKSLSSWWDSHISPKNSKWFSENLEEMEQNVKRMLKLIEQDADSFAKKAEMYYQKRPELAALVGEFHRGYRALAERYDQVTIDLRNHIPSGLQSQGSGISDVGSETFSIKAGHHKSGNRAAGFDFFLGSGGNGSDVYQNDGDESYTLTDFDDESDDSLVNNYLGLLGNDSDPRKARRMVELENEPDEVKERPLVQEEGRVECSFKGPRIEDTEELYVKINAYELELMISKEKLRLQDEEITKLKSWLLNYTPSDSENLEVGVELSSTEGYINIGEIQGIDNLVDKEMLEPNVEIDSLGEELRITKEKLKASGKQIALLKFEANESAERIQQLQDQLDMAQKDTTAWKTKLNSEKRIKSKLHERLAKLKSSLLDRDHELRDLRIATADAERKMFNDTAQLKFEMSKLLEEQSHLKELIEELECRDLSLEDEIRKILSEKIEMEDALKGEIELLKIDIETRDSSIKDFNVRLDDLKLERDNLKIEVGSLKEEVNSRDCRIEQLDNDLNQLQMEHVQVNAGMEEAQRQVEELESKAKQLEEEVETQNAEIIERSEEKREAIRQLCFSVEHYRNNYNILLQHFKGHKWL</sequence>
<dbReference type="InterPro" id="IPR011684">
    <property type="entry name" value="NAB"/>
</dbReference>
<feature type="coiled-coil region" evidence="3">
    <location>
        <begin position="321"/>
        <end position="355"/>
    </location>
</feature>
<accession>A0A6A4QMD0</accession>
<evidence type="ECO:0000256" key="3">
    <source>
        <dbReference type="SAM" id="Coils"/>
    </source>
</evidence>
<dbReference type="EMBL" id="WOCE01000004">
    <property type="protein sequence ID" value="KAE9615100.1"/>
    <property type="molecule type" value="Genomic_DNA"/>
</dbReference>
<gene>
    <name evidence="5" type="ORF">Lalb_Chr04g0251731</name>
</gene>
<dbReference type="Pfam" id="PF07765">
    <property type="entry name" value="KIP1"/>
    <property type="match status" value="1"/>
</dbReference>
<feature type="domain" description="NAB" evidence="4">
    <location>
        <begin position="10"/>
        <end position="90"/>
    </location>
</feature>
<protein>
    <recommendedName>
        <fullName evidence="4">NAB domain-containing protein</fullName>
    </recommendedName>
</protein>
<keyword evidence="6" id="KW-1185">Reference proteome</keyword>
<feature type="coiled-coil region" evidence="3">
    <location>
        <begin position="469"/>
        <end position="559"/>
    </location>
</feature>
<dbReference type="PANTHER" id="PTHR32258">
    <property type="entry name" value="PROTEIN NETWORKED 4A"/>
    <property type="match status" value="1"/>
</dbReference>
<evidence type="ECO:0000259" key="4">
    <source>
        <dbReference type="PROSITE" id="PS51774"/>
    </source>
</evidence>
<dbReference type="GO" id="GO:0003779">
    <property type="term" value="F:actin binding"/>
    <property type="evidence" value="ECO:0007669"/>
    <property type="project" value="InterPro"/>
</dbReference>
<dbReference type="Gene3D" id="1.10.287.1490">
    <property type="match status" value="1"/>
</dbReference>
<proteinExistence type="inferred from homology"/>
<dbReference type="GO" id="GO:0005774">
    <property type="term" value="C:vacuolar membrane"/>
    <property type="evidence" value="ECO:0007669"/>
    <property type="project" value="TreeGrafter"/>
</dbReference>